<reference evidence="1 2" key="1">
    <citation type="journal article" date="2022" name="Hortic Res">
        <title>A haplotype resolved chromosomal level avocado genome allows analysis of novel avocado genes.</title>
        <authorList>
            <person name="Nath O."/>
            <person name="Fletcher S.J."/>
            <person name="Hayward A."/>
            <person name="Shaw L.M."/>
            <person name="Masouleh A.K."/>
            <person name="Furtado A."/>
            <person name="Henry R.J."/>
            <person name="Mitter N."/>
        </authorList>
    </citation>
    <scope>NUCLEOTIDE SEQUENCE [LARGE SCALE GENOMIC DNA]</scope>
    <source>
        <strain evidence="2">cv. Hass</strain>
    </source>
</reference>
<evidence type="ECO:0000313" key="2">
    <source>
        <dbReference type="Proteomes" id="UP001234297"/>
    </source>
</evidence>
<keyword evidence="2" id="KW-1185">Reference proteome</keyword>
<proteinExistence type="predicted"/>
<comment type="caution">
    <text evidence="1">The sequence shown here is derived from an EMBL/GenBank/DDBJ whole genome shotgun (WGS) entry which is preliminary data.</text>
</comment>
<evidence type="ECO:0000313" key="1">
    <source>
        <dbReference type="EMBL" id="KAJ8618218.1"/>
    </source>
</evidence>
<protein>
    <submittedName>
        <fullName evidence="1">Uncharacterized protein</fullName>
    </submittedName>
</protein>
<organism evidence="1 2">
    <name type="scientific">Persea americana</name>
    <name type="common">Avocado</name>
    <dbReference type="NCBI Taxonomy" id="3435"/>
    <lineage>
        <taxon>Eukaryota</taxon>
        <taxon>Viridiplantae</taxon>
        <taxon>Streptophyta</taxon>
        <taxon>Embryophyta</taxon>
        <taxon>Tracheophyta</taxon>
        <taxon>Spermatophyta</taxon>
        <taxon>Magnoliopsida</taxon>
        <taxon>Magnoliidae</taxon>
        <taxon>Laurales</taxon>
        <taxon>Lauraceae</taxon>
        <taxon>Persea</taxon>
    </lineage>
</organism>
<name>A0ACC2KAR2_PERAE</name>
<dbReference type="EMBL" id="CM056812">
    <property type="protein sequence ID" value="KAJ8618218.1"/>
    <property type="molecule type" value="Genomic_DNA"/>
</dbReference>
<accession>A0ACC2KAR2</accession>
<gene>
    <name evidence="1" type="ORF">MRB53_014404</name>
</gene>
<dbReference type="Proteomes" id="UP001234297">
    <property type="component" value="Chromosome 4"/>
</dbReference>
<sequence length="444" mass="47865">MELFLGLGHLFVTIFLYHYAIFMVIPAITDVTMGALCPGEDECGLAIYLNGFQQAVTGLGTLIVTPLVGNLSDECGRKTLLTVPLTAAIFPLVTLAFSRTKSSFYVYYVLRIFTGMVCEGSVLCLALAYVADNVAEGQRASAFGVLSGISSASFVFGTLTARFLSTSTTFKVAASVGVIAAVYMRAFLPDSNMCSCSSSNSSRSTVKRKAKVLPDADPSQENQIFSRIPSVEDITCLLRSSTTFLQVAIVAFCNNLAESGFQASLLFYLKAQFHFNKDQFADLMLIAGFAGVISQLLLMPILAPLLGELKLLTIGLFACWAHIFLYAISWSSWVPYFAAMFSVMVVFTAPCIRTIASKQVGTNEQGKAQGCISGICSFANVISPLAFTPLTALFLSERAPFHFPGFSIMCTGLAAFIAFLQSIMIRAAPAISTDKFINTSHMQV</sequence>